<evidence type="ECO:0000313" key="4">
    <source>
        <dbReference type="Proteomes" id="UP000664303"/>
    </source>
</evidence>
<keyword evidence="4" id="KW-1185">Reference proteome</keyword>
<comment type="caution">
    <text evidence="3">The sequence shown here is derived from an EMBL/GenBank/DDBJ whole genome shotgun (WGS) entry which is preliminary data.</text>
</comment>
<feature type="signal peptide" evidence="1">
    <location>
        <begin position="1"/>
        <end position="20"/>
    </location>
</feature>
<keyword evidence="1" id="KW-0732">Signal</keyword>
<gene>
    <name evidence="3" type="ORF">JYP50_14595</name>
</gene>
<name>A0A939IKY9_9GAMM</name>
<dbReference type="PANTHER" id="PTHR36919">
    <property type="entry name" value="BLR1215 PROTEIN"/>
    <property type="match status" value="1"/>
</dbReference>
<reference evidence="3" key="1">
    <citation type="submission" date="2021-02" db="EMBL/GenBank/DDBJ databases">
        <title>PHA producing bacteria isolated from coastal sediment in Guangdong, Shenzhen.</title>
        <authorList>
            <person name="Zheng W."/>
            <person name="Yu S."/>
            <person name="Huang Y."/>
        </authorList>
    </citation>
    <scope>NUCLEOTIDE SEQUENCE</scope>
    <source>
        <strain evidence="3">TN14-10</strain>
    </source>
</reference>
<dbReference type="Pfam" id="PF09917">
    <property type="entry name" value="DUF2147"/>
    <property type="match status" value="1"/>
</dbReference>
<dbReference type="InterPro" id="IPR019223">
    <property type="entry name" value="DUF2147"/>
</dbReference>
<organism evidence="3 4">
    <name type="scientific">Parahaliea mediterranea</name>
    <dbReference type="NCBI Taxonomy" id="651086"/>
    <lineage>
        <taxon>Bacteria</taxon>
        <taxon>Pseudomonadati</taxon>
        <taxon>Pseudomonadota</taxon>
        <taxon>Gammaproteobacteria</taxon>
        <taxon>Cellvibrionales</taxon>
        <taxon>Halieaceae</taxon>
        <taxon>Parahaliea</taxon>
    </lineage>
</organism>
<feature type="domain" description="DUF2147" evidence="2">
    <location>
        <begin position="25"/>
        <end position="141"/>
    </location>
</feature>
<protein>
    <submittedName>
        <fullName evidence="3">DUF2147 domain-containing protein</fullName>
    </submittedName>
</protein>
<proteinExistence type="predicted"/>
<dbReference type="RefSeq" id="WP_206561282.1">
    <property type="nucleotide sequence ID" value="NZ_JAFKCZ010000010.1"/>
</dbReference>
<accession>A0A939IKY9</accession>
<evidence type="ECO:0000256" key="1">
    <source>
        <dbReference type="SAM" id="SignalP"/>
    </source>
</evidence>
<evidence type="ECO:0000259" key="2">
    <source>
        <dbReference type="Pfam" id="PF09917"/>
    </source>
</evidence>
<dbReference type="EMBL" id="JAFKCZ010000010">
    <property type="protein sequence ID" value="MBN7797836.1"/>
    <property type="molecule type" value="Genomic_DNA"/>
</dbReference>
<dbReference type="Proteomes" id="UP000664303">
    <property type="component" value="Unassembled WGS sequence"/>
</dbReference>
<sequence length="143" mass="15672">MPQRLIISLLIAVLAPLAVAADPAGRWRTIDDDTGEARSIVEISMAGGTLSGKVLRLFNPTEPNPRCTQCSGEREGQPIEGMTVLWGLVPEDGEWVDGRVLDPESGKEYNAKVKLVDDGARLELRGYLGMPMLGRTQVWERVE</sequence>
<evidence type="ECO:0000313" key="3">
    <source>
        <dbReference type="EMBL" id="MBN7797836.1"/>
    </source>
</evidence>
<dbReference type="AlphaFoldDB" id="A0A939IKY9"/>
<dbReference type="Gene3D" id="2.40.128.520">
    <property type="match status" value="1"/>
</dbReference>
<feature type="chain" id="PRO_5038058469" evidence="1">
    <location>
        <begin position="21"/>
        <end position="143"/>
    </location>
</feature>
<dbReference type="PANTHER" id="PTHR36919:SF3">
    <property type="entry name" value="BLL5882 PROTEIN"/>
    <property type="match status" value="1"/>
</dbReference>